<dbReference type="Proteomes" id="UP000824078">
    <property type="component" value="Unassembled WGS sequence"/>
</dbReference>
<dbReference type="GO" id="GO:0018580">
    <property type="term" value="F:nitronate monooxygenase activity"/>
    <property type="evidence" value="ECO:0007669"/>
    <property type="project" value="InterPro"/>
</dbReference>
<gene>
    <name evidence="4" type="primary">fabK</name>
    <name evidence="4" type="ORF">IAD17_00785</name>
</gene>
<dbReference type="CDD" id="cd04730">
    <property type="entry name" value="NPD_like"/>
    <property type="match status" value="1"/>
</dbReference>
<dbReference type="InterPro" id="IPR013785">
    <property type="entry name" value="Aldolase_TIM"/>
</dbReference>
<evidence type="ECO:0000256" key="3">
    <source>
        <dbReference type="ARBA" id="ARBA00023002"/>
    </source>
</evidence>
<protein>
    <submittedName>
        <fullName evidence="4">Enoyl-[acyl-carrier-protein] reductase FabK</fullName>
    </submittedName>
</protein>
<reference evidence="4" key="2">
    <citation type="journal article" date="2021" name="PeerJ">
        <title>Extensive microbial diversity within the chicken gut microbiome revealed by metagenomics and culture.</title>
        <authorList>
            <person name="Gilroy R."/>
            <person name="Ravi A."/>
            <person name="Getino M."/>
            <person name="Pursley I."/>
            <person name="Horton D.L."/>
            <person name="Alikhan N.F."/>
            <person name="Baker D."/>
            <person name="Gharbi K."/>
            <person name="Hall N."/>
            <person name="Watson M."/>
            <person name="Adriaenssens E.M."/>
            <person name="Foster-Nyarko E."/>
            <person name="Jarju S."/>
            <person name="Secka A."/>
            <person name="Antonio M."/>
            <person name="Oren A."/>
            <person name="Chaudhuri R.R."/>
            <person name="La Ragione R."/>
            <person name="Hildebrand F."/>
            <person name="Pallen M.J."/>
        </authorList>
    </citation>
    <scope>NUCLEOTIDE SEQUENCE</scope>
    <source>
        <strain evidence="4">ChiHjej12B11-29160</strain>
    </source>
</reference>
<dbReference type="SUPFAM" id="SSF51412">
    <property type="entry name" value="Inosine monophosphate dehydrogenase (IMPDH)"/>
    <property type="match status" value="1"/>
</dbReference>
<dbReference type="Gene3D" id="3.20.20.70">
    <property type="entry name" value="Aldolase class I"/>
    <property type="match status" value="1"/>
</dbReference>
<keyword evidence="2" id="KW-0288">FMN</keyword>
<comment type="caution">
    <text evidence="4">The sequence shown here is derived from an EMBL/GenBank/DDBJ whole genome shotgun (WGS) entry which is preliminary data.</text>
</comment>
<dbReference type="InterPro" id="IPR004136">
    <property type="entry name" value="NMO"/>
</dbReference>
<dbReference type="EMBL" id="DVMQ01000003">
    <property type="protein sequence ID" value="HIU23451.1"/>
    <property type="molecule type" value="Genomic_DNA"/>
</dbReference>
<proteinExistence type="predicted"/>
<keyword evidence="1" id="KW-0285">Flavoprotein</keyword>
<dbReference type="PANTHER" id="PTHR32332:SF20">
    <property type="entry name" value="2-NITROPROPANE DIOXYGENASE-LIKE PROTEIN"/>
    <property type="match status" value="1"/>
</dbReference>
<evidence type="ECO:0000256" key="1">
    <source>
        <dbReference type="ARBA" id="ARBA00022630"/>
    </source>
</evidence>
<name>A0A9D1L4A9_9ACTN</name>
<keyword evidence="3" id="KW-0560">Oxidoreductase</keyword>
<organism evidence="4 5">
    <name type="scientific">Candidatus Coprovicinus avistercoris</name>
    <dbReference type="NCBI Taxonomy" id="2840754"/>
    <lineage>
        <taxon>Bacteria</taxon>
        <taxon>Bacillati</taxon>
        <taxon>Actinomycetota</taxon>
        <taxon>Coriobacteriia</taxon>
        <taxon>Coriobacteriales</taxon>
        <taxon>Coriobacteriaceae</taxon>
        <taxon>Coriobacteriaceae incertae sedis</taxon>
        <taxon>Candidatus Coprovicinus</taxon>
    </lineage>
</organism>
<reference evidence="4" key="1">
    <citation type="submission" date="2020-10" db="EMBL/GenBank/DDBJ databases">
        <authorList>
            <person name="Gilroy R."/>
        </authorList>
    </citation>
    <scope>NUCLEOTIDE SEQUENCE</scope>
    <source>
        <strain evidence="4">ChiHjej12B11-29160</strain>
    </source>
</reference>
<dbReference type="InterPro" id="IPR017569">
    <property type="entry name" value="Enoyl_ACP_red-II_put"/>
</dbReference>
<evidence type="ECO:0000256" key="2">
    <source>
        <dbReference type="ARBA" id="ARBA00022643"/>
    </source>
</evidence>
<dbReference type="NCBIfam" id="TIGR03151">
    <property type="entry name" value="enACPred_II"/>
    <property type="match status" value="1"/>
</dbReference>
<dbReference type="PANTHER" id="PTHR32332">
    <property type="entry name" value="2-NITROPROPANE DIOXYGENASE"/>
    <property type="match status" value="1"/>
</dbReference>
<dbReference type="Pfam" id="PF03060">
    <property type="entry name" value="NMO"/>
    <property type="match status" value="2"/>
</dbReference>
<evidence type="ECO:0000313" key="5">
    <source>
        <dbReference type="Proteomes" id="UP000824078"/>
    </source>
</evidence>
<evidence type="ECO:0000313" key="4">
    <source>
        <dbReference type="EMBL" id="HIU23451.1"/>
    </source>
</evidence>
<accession>A0A9D1L4A9</accession>
<sequence length="314" mass="32875">MIRTPLCDAIGIEKPVFQGGMAWIADASLASAVSNAGGLGIISAMNADAEWLRNQIRECRKRTDKPFGVNIMLQSPFVDEVAQVVVDEHVDVVVTGAGTPNKYMKTWVPAGIKVVPVVASVALARLVERAGATAVVAEGGESGGHVGDLTTMTLVPQVVDAVNIPVIAAGGIADGRGVAAAFMLGAVGVQVGTRFLVADECTVSEEYKERILKAGDISTIVTGRRDDHAVRCLKTPFSNKYARLEREGVSAEELGKLGAGSLRKAAVDGNYEEGSFMAGQIAGMVKKRESAAAIVDDLLDGAEKVLSEAGKWVK</sequence>
<dbReference type="AlphaFoldDB" id="A0A9D1L4A9"/>